<dbReference type="PROSITE" id="PS51186">
    <property type="entry name" value="GNAT"/>
    <property type="match status" value="1"/>
</dbReference>
<accession>A0A6J6L957</accession>
<dbReference type="Pfam" id="PF13508">
    <property type="entry name" value="Acetyltransf_7"/>
    <property type="match status" value="1"/>
</dbReference>
<evidence type="ECO:0000313" key="3">
    <source>
        <dbReference type="EMBL" id="CAB4656989.1"/>
    </source>
</evidence>
<dbReference type="CDD" id="cd04301">
    <property type="entry name" value="NAT_SF"/>
    <property type="match status" value="1"/>
</dbReference>
<feature type="domain" description="N-acetyltransferase" evidence="2">
    <location>
        <begin position="5"/>
        <end position="164"/>
    </location>
</feature>
<name>A0A6J6L957_9ZZZZ</name>
<dbReference type="Gene3D" id="3.40.630.30">
    <property type="match status" value="1"/>
</dbReference>
<evidence type="ECO:0000259" key="2">
    <source>
        <dbReference type="PROSITE" id="PS51186"/>
    </source>
</evidence>
<feature type="compositionally biased region" description="Basic residues" evidence="1">
    <location>
        <begin position="157"/>
        <end position="168"/>
    </location>
</feature>
<dbReference type="GO" id="GO:0016747">
    <property type="term" value="F:acyltransferase activity, transferring groups other than amino-acyl groups"/>
    <property type="evidence" value="ECO:0007669"/>
    <property type="project" value="InterPro"/>
</dbReference>
<gene>
    <name evidence="3" type="ORF">UFOPK2237_00837</name>
</gene>
<reference evidence="3" key="1">
    <citation type="submission" date="2020-05" db="EMBL/GenBank/DDBJ databases">
        <authorList>
            <person name="Chiriac C."/>
            <person name="Salcher M."/>
            <person name="Ghai R."/>
            <person name="Kavagutti S V."/>
        </authorList>
    </citation>
    <scope>NUCLEOTIDE SEQUENCE</scope>
</reference>
<dbReference type="SUPFAM" id="SSF55729">
    <property type="entry name" value="Acyl-CoA N-acyltransferases (Nat)"/>
    <property type="match status" value="1"/>
</dbReference>
<proteinExistence type="predicted"/>
<dbReference type="InterPro" id="IPR000182">
    <property type="entry name" value="GNAT_dom"/>
</dbReference>
<evidence type="ECO:0000256" key="1">
    <source>
        <dbReference type="SAM" id="MobiDB-lite"/>
    </source>
</evidence>
<dbReference type="AlphaFoldDB" id="A0A6J6L957"/>
<sequence length="168" mass="19013">MTSKIQVAPFGPDDWERVREIRLASLQANPEAFGAKYESESIRPERFWRARLSKSDFVLASDESGDIGIMFVDVVDEDFAASCWVRGCWVRPEARGKGVMRALIEYVDSQVDVKPWSEQGLGVWVDNYSAIKAYELIGFENIGDPQPSTSQPGKFYQRMRRTTPAKGI</sequence>
<organism evidence="3">
    <name type="scientific">freshwater metagenome</name>
    <dbReference type="NCBI Taxonomy" id="449393"/>
    <lineage>
        <taxon>unclassified sequences</taxon>
        <taxon>metagenomes</taxon>
        <taxon>ecological metagenomes</taxon>
    </lineage>
</organism>
<protein>
    <submittedName>
        <fullName evidence="3">Unannotated protein</fullName>
    </submittedName>
</protein>
<feature type="region of interest" description="Disordered" evidence="1">
    <location>
        <begin position="145"/>
        <end position="168"/>
    </location>
</feature>
<dbReference type="InterPro" id="IPR016181">
    <property type="entry name" value="Acyl_CoA_acyltransferase"/>
</dbReference>
<dbReference type="EMBL" id="CAEZWI010000105">
    <property type="protein sequence ID" value="CAB4656989.1"/>
    <property type="molecule type" value="Genomic_DNA"/>
</dbReference>